<comment type="caution">
    <text evidence="1">The sequence shown here is derived from an EMBL/GenBank/DDBJ whole genome shotgun (WGS) entry which is preliminary data.</text>
</comment>
<evidence type="ECO:0000313" key="1">
    <source>
        <dbReference type="EMBL" id="KAI8021429.1"/>
    </source>
</evidence>
<organism evidence="1 2">
    <name type="scientific">Camellia lanceoleosa</name>
    <dbReference type="NCBI Taxonomy" id="1840588"/>
    <lineage>
        <taxon>Eukaryota</taxon>
        <taxon>Viridiplantae</taxon>
        <taxon>Streptophyta</taxon>
        <taxon>Embryophyta</taxon>
        <taxon>Tracheophyta</taxon>
        <taxon>Spermatophyta</taxon>
        <taxon>Magnoliopsida</taxon>
        <taxon>eudicotyledons</taxon>
        <taxon>Gunneridae</taxon>
        <taxon>Pentapetalae</taxon>
        <taxon>asterids</taxon>
        <taxon>Ericales</taxon>
        <taxon>Theaceae</taxon>
        <taxon>Camellia</taxon>
    </lineage>
</organism>
<keyword evidence="2" id="KW-1185">Reference proteome</keyword>
<sequence length="376" mass="42867">MQYWLCEHTNIVKAKHVRRFPRFLRWDVVEVISSCQSLKLADPNKFEVITEELVIWYADCDSGREGFEGGFEWDSKIVMELRQEVERLNKKLEMQSVNLVEGFESIFKVKDEECKKLVAENVEKTSVDDYGLGNQVEVEHGRDNCPTVEGGTMVESYPVASVTLVDNNEMHCPIQADDSEVVVVSPMITEGCGVVEGVNSFVRNIKGKVRKNLKLSGYEYPELKRRGRTIKNEVSVSKPMGVGCSVNLLHHEGVDVENVEEKKIFSGFGITNRNTVWKMMSEREKEVISSAYERYGDRAVMWVGRDDGNAVYFWMSDPLVRRLGVRNKLRCMRDVLKGDNEDAKFNFVKSNLHLCYGDAVHAFPHLPPWTLGVIGL</sequence>
<evidence type="ECO:0000313" key="2">
    <source>
        <dbReference type="Proteomes" id="UP001060215"/>
    </source>
</evidence>
<name>A0ACC0I941_9ERIC</name>
<reference evidence="1 2" key="1">
    <citation type="journal article" date="2022" name="Plant J.">
        <title>Chromosome-level genome of Camellia lanceoleosa provides a valuable resource for understanding genome evolution and self-incompatibility.</title>
        <authorList>
            <person name="Gong W."/>
            <person name="Xiao S."/>
            <person name="Wang L."/>
            <person name="Liao Z."/>
            <person name="Chang Y."/>
            <person name="Mo W."/>
            <person name="Hu G."/>
            <person name="Li W."/>
            <person name="Zhao G."/>
            <person name="Zhu H."/>
            <person name="Hu X."/>
            <person name="Ji K."/>
            <person name="Xiang X."/>
            <person name="Song Q."/>
            <person name="Yuan D."/>
            <person name="Jin S."/>
            <person name="Zhang L."/>
        </authorList>
    </citation>
    <scope>NUCLEOTIDE SEQUENCE [LARGE SCALE GENOMIC DNA]</scope>
    <source>
        <strain evidence="1">SQ_2022a</strain>
    </source>
</reference>
<gene>
    <name evidence="1" type="ORF">LOK49_LG03G01293</name>
</gene>
<dbReference type="EMBL" id="CM045763">
    <property type="protein sequence ID" value="KAI8021429.1"/>
    <property type="molecule type" value="Genomic_DNA"/>
</dbReference>
<accession>A0ACC0I941</accession>
<proteinExistence type="predicted"/>
<dbReference type="Proteomes" id="UP001060215">
    <property type="component" value="Chromosome 6"/>
</dbReference>
<protein>
    <submittedName>
        <fullName evidence="1">Uncharacterized protein</fullName>
    </submittedName>
</protein>